<dbReference type="Proteomes" id="UP000886742">
    <property type="component" value="Unassembled WGS sequence"/>
</dbReference>
<evidence type="ECO:0000259" key="12">
    <source>
        <dbReference type="PROSITE" id="PS51163"/>
    </source>
</evidence>
<evidence type="ECO:0000256" key="6">
    <source>
        <dbReference type="ARBA" id="ARBA00022694"/>
    </source>
</evidence>
<dbReference type="InterPro" id="IPR006070">
    <property type="entry name" value="Sua5-like_dom"/>
</dbReference>
<comment type="subcellular location">
    <subcellularLocation>
        <location evidence="1">Cytoplasm</location>
    </subcellularLocation>
</comment>
<reference evidence="13" key="1">
    <citation type="submission" date="2020-10" db="EMBL/GenBank/DDBJ databases">
        <authorList>
            <person name="Gilroy R."/>
        </authorList>
    </citation>
    <scope>NUCLEOTIDE SEQUENCE</scope>
    <source>
        <strain evidence="13">ChiGjej3B3-5194</strain>
    </source>
</reference>
<evidence type="ECO:0000256" key="1">
    <source>
        <dbReference type="ARBA" id="ARBA00004496"/>
    </source>
</evidence>
<protein>
    <recommendedName>
        <fullName evidence="10">L-threonylcarbamoyladenylate synthase</fullName>
        <ecNumber evidence="3">2.7.7.87</ecNumber>
    </recommendedName>
    <alternativeName>
        <fullName evidence="10">L-threonylcarbamoyladenylate synthase</fullName>
    </alternativeName>
</protein>
<keyword evidence="7" id="KW-0548">Nucleotidyltransferase</keyword>
<evidence type="ECO:0000256" key="10">
    <source>
        <dbReference type="ARBA" id="ARBA00029774"/>
    </source>
</evidence>
<dbReference type="GO" id="GO:0008033">
    <property type="term" value="P:tRNA processing"/>
    <property type="evidence" value="ECO:0007669"/>
    <property type="project" value="UniProtKB-KW"/>
</dbReference>
<feature type="domain" description="YrdC-like" evidence="12">
    <location>
        <begin position="7"/>
        <end position="186"/>
    </location>
</feature>
<comment type="caution">
    <text evidence="13">The sequence shown here is derived from an EMBL/GenBank/DDBJ whole genome shotgun (WGS) entry which is preliminary data.</text>
</comment>
<evidence type="ECO:0000256" key="8">
    <source>
        <dbReference type="ARBA" id="ARBA00022741"/>
    </source>
</evidence>
<keyword evidence="6" id="KW-0819">tRNA processing</keyword>
<keyword evidence="4" id="KW-0963">Cytoplasm</keyword>
<dbReference type="InterPro" id="IPR050156">
    <property type="entry name" value="TC-AMP_synthase_SUA5"/>
</dbReference>
<dbReference type="GO" id="GO:0061710">
    <property type="term" value="F:L-threonylcarbamoyladenylate synthase"/>
    <property type="evidence" value="ECO:0007669"/>
    <property type="project" value="UniProtKB-EC"/>
</dbReference>
<comment type="catalytic activity">
    <reaction evidence="11">
        <text>L-threonine + hydrogencarbonate + ATP = L-threonylcarbamoyladenylate + diphosphate + H2O</text>
        <dbReference type="Rhea" id="RHEA:36407"/>
        <dbReference type="ChEBI" id="CHEBI:15377"/>
        <dbReference type="ChEBI" id="CHEBI:17544"/>
        <dbReference type="ChEBI" id="CHEBI:30616"/>
        <dbReference type="ChEBI" id="CHEBI:33019"/>
        <dbReference type="ChEBI" id="CHEBI:57926"/>
        <dbReference type="ChEBI" id="CHEBI:73682"/>
        <dbReference type="EC" id="2.7.7.87"/>
    </reaction>
</comment>
<keyword evidence="5" id="KW-0808">Transferase</keyword>
<evidence type="ECO:0000256" key="3">
    <source>
        <dbReference type="ARBA" id="ARBA00012584"/>
    </source>
</evidence>
<dbReference type="EC" id="2.7.7.87" evidence="3"/>
<dbReference type="GO" id="GO:0003725">
    <property type="term" value="F:double-stranded RNA binding"/>
    <property type="evidence" value="ECO:0007669"/>
    <property type="project" value="InterPro"/>
</dbReference>
<evidence type="ECO:0000256" key="11">
    <source>
        <dbReference type="ARBA" id="ARBA00048366"/>
    </source>
</evidence>
<accession>A0A9D1JW16</accession>
<gene>
    <name evidence="13" type="ORF">IAD02_00150</name>
</gene>
<dbReference type="AlphaFoldDB" id="A0A9D1JW16"/>
<dbReference type="PANTHER" id="PTHR17490">
    <property type="entry name" value="SUA5"/>
    <property type="match status" value="1"/>
</dbReference>
<dbReference type="InterPro" id="IPR017945">
    <property type="entry name" value="DHBP_synth_RibB-like_a/b_dom"/>
</dbReference>
<sequence length="189" mass="20166">MTNLNDSEFISKLNNHLKSGGVIAFPTDTVWGLGALPTRVGADALFEIKRRPANKHLIIMSDNLEHITPYMTEYPARAFELAQKYWPGALTVGVPVAGTDSMVFGGVRVPNYKPFMELCGVIDGHCLATTSANISGQPTLTSADEIRKTFPNIIVIDNATAPMGGAPSTVAILDGDNINIVRAGGVVIE</sequence>
<keyword evidence="9" id="KW-0067">ATP-binding</keyword>
<name>A0A9D1JW16_9PROT</name>
<evidence type="ECO:0000256" key="4">
    <source>
        <dbReference type="ARBA" id="ARBA00022490"/>
    </source>
</evidence>
<dbReference type="GO" id="GO:0005737">
    <property type="term" value="C:cytoplasm"/>
    <property type="evidence" value="ECO:0007669"/>
    <property type="project" value="UniProtKB-SubCell"/>
</dbReference>
<dbReference type="Gene3D" id="3.90.870.10">
    <property type="entry name" value="DHBP synthase"/>
    <property type="match status" value="1"/>
</dbReference>
<dbReference type="PROSITE" id="PS51163">
    <property type="entry name" value="YRDC"/>
    <property type="match status" value="1"/>
</dbReference>
<dbReference type="GO" id="GO:0000049">
    <property type="term" value="F:tRNA binding"/>
    <property type="evidence" value="ECO:0007669"/>
    <property type="project" value="TreeGrafter"/>
</dbReference>
<reference evidence="13" key="2">
    <citation type="journal article" date="2021" name="PeerJ">
        <title>Extensive microbial diversity within the chicken gut microbiome revealed by metagenomics and culture.</title>
        <authorList>
            <person name="Gilroy R."/>
            <person name="Ravi A."/>
            <person name="Getino M."/>
            <person name="Pursley I."/>
            <person name="Horton D.L."/>
            <person name="Alikhan N.F."/>
            <person name="Baker D."/>
            <person name="Gharbi K."/>
            <person name="Hall N."/>
            <person name="Watson M."/>
            <person name="Adriaenssens E.M."/>
            <person name="Foster-Nyarko E."/>
            <person name="Jarju S."/>
            <person name="Secka A."/>
            <person name="Antonio M."/>
            <person name="Oren A."/>
            <person name="Chaudhuri R.R."/>
            <person name="La Ragione R."/>
            <person name="Hildebrand F."/>
            <person name="Pallen M.J."/>
        </authorList>
    </citation>
    <scope>NUCLEOTIDE SEQUENCE</scope>
    <source>
        <strain evidence="13">ChiGjej3B3-5194</strain>
    </source>
</reference>
<evidence type="ECO:0000256" key="2">
    <source>
        <dbReference type="ARBA" id="ARBA00007663"/>
    </source>
</evidence>
<dbReference type="Pfam" id="PF01300">
    <property type="entry name" value="Sua5_yciO_yrdC"/>
    <property type="match status" value="1"/>
</dbReference>
<keyword evidence="8" id="KW-0547">Nucleotide-binding</keyword>
<dbReference type="GO" id="GO:0006450">
    <property type="term" value="P:regulation of translational fidelity"/>
    <property type="evidence" value="ECO:0007669"/>
    <property type="project" value="TreeGrafter"/>
</dbReference>
<proteinExistence type="inferred from homology"/>
<evidence type="ECO:0000313" key="14">
    <source>
        <dbReference type="Proteomes" id="UP000886742"/>
    </source>
</evidence>
<dbReference type="GO" id="GO:0005524">
    <property type="term" value="F:ATP binding"/>
    <property type="evidence" value="ECO:0007669"/>
    <property type="project" value="UniProtKB-KW"/>
</dbReference>
<evidence type="ECO:0000256" key="5">
    <source>
        <dbReference type="ARBA" id="ARBA00022679"/>
    </source>
</evidence>
<dbReference type="PANTHER" id="PTHR17490:SF16">
    <property type="entry name" value="THREONYLCARBAMOYL-AMP SYNTHASE"/>
    <property type="match status" value="1"/>
</dbReference>
<dbReference type="SUPFAM" id="SSF55821">
    <property type="entry name" value="YrdC/RibB"/>
    <property type="match status" value="1"/>
</dbReference>
<evidence type="ECO:0000256" key="9">
    <source>
        <dbReference type="ARBA" id="ARBA00022840"/>
    </source>
</evidence>
<dbReference type="EMBL" id="DVJI01000002">
    <property type="protein sequence ID" value="HIS70389.1"/>
    <property type="molecule type" value="Genomic_DNA"/>
</dbReference>
<comment type="similarity">
    <text evidence="2">Belongs to the SUA5 family.</text>
</comment>
<evidence type="ECO:0000313" key="13">
    <source>
        <dbReference type="EMBL" id="HIS70389.1"/>
    </source>
</evidence>
<evidence type="ECO:0000256" key="7">
    <source>
        <dbReference type="ARBA" id="ARBA00022695"/>
    </source>
</evidence>
<organism evidence="13 14">
    <name type="scientific">Candidatus Enterousia intestinigallinarum</name>
    <dbReference type="NCBI Taxonomy" id="2840790"/>
    <lineage>
        <taxon>Bacteria</taxon>
        <taxon>Pseudomonadati</taxon>
        <taxon>Pseudomonadota</taxon>
        <taxon>Alphaproteobacteria</taxon>
        <taxon>Candidatus Enterousia</taxon>
    </lineage>
</organism>